<proteinExistence type="predicted"/>
<name>A0ACC0H767_9ERIC</name>
<evidence type="ECO:0000313" key="2">
    <source>
        <dbReference type="Proteomes" id="UP001060215"/>
    </source>
</evidence>
<accession>A0ACC0H767</accession>
<comment type="caution">
    <text evidence="1">The sequence shown here is derived from an EMBL/GenBank/DDBJ whole genome shotgun (WGS) entry which is preliminary data.</text>
</comment>
<sequence length="173" mass="18442">MFGGAKQQGIVYRSLKDILGEGDKESVRVGTFVQVIVLEIYNEEIYDLLSTNNGGGPSIGWSKGSVSKVFCSALSPSCPSSGAGSASVLGNFVYEFSWAAFCSGSESVFRLPWKDAVLICILLVLATEFGMLTHAILADMLVGCIVFSCVGLFYSEFGAELCRFGYGATLHMG</sequence>
<dbReference type="Proteomes" id="UP001060215">
    <property type="component" value="Chromosome 7"/>
</dbReference>
<dbReference type="EMBL" id="CM045764">
    <property type="protein sequence ID" value="KAI8009164.1"/>
    <property type="molecule type" value="Genomic_DNA"/>
</dbReference>
<keyword evidence="2" id="KW-1185">Reference proteome</keyword>
<evidence type="ECO:0000313" key="1">
    <source>
        <dbReference type="EMBL" id="KAI8009164.1"/>
    </source>
</evidence>
<organism evidence="1 2">
    <name type="scientific">Camellia lanceoleosa</name>
    <dbReference type="NCBI Taxonomy" id="1840588"/>
    <lineage>
        <taxon>Eukaryota</taxon>
        <taxon>Viridiplantae</taxon>
        <taxon>Streptophyta</taxon>
        <taxon>Embryophyta</taxon>
        <taxon>Tracheophyta</taxon>
        <taxon>Spermatophyta</taxon>
        <taxon>Magnoliopsida</taxon>
        <taxon>eudicotyledons</taxon>
        <taxon>Gunneridae</taxon>
        <taxon>Pentapetalae</taxon>
        <taxon>asterids</taxon>
        <taxon>Ericales</taxon>
        <taxon>Theaceae</taxon>
        <taxon>Camellia</taxon>
    </lineage>
</organism>
<protein>
    <submittedName>
        <fullName evidence="1">Kinesin-like protein KIN-10A</fullName>
    </submittedName>
</protein>
<gene>
    <name evidence="1" type="ORF">LOK49_LG07G00805</name>
</gene>
<reference evidence="1 2" key="1">
    <citation type="journal article" date="2022" name="Plant J.">
        <title>Chromosome-level genome of Camellia lanceoleosa provides a valuable resource for understanding genome evolution and self-incompatibility.</title>
        <authorList>
            <person name="Gong W."/>
            <person name="Xiao S."/>
            <person name="Wang L."/>
            <person name="Liao Z."/>
            <person name="Chang Y."/>
            <person name="Mo W."/>
            <person name="Hu G."/>
            <person name="Li W."/>
            <person name="Zhao G."/>
            <person name="Zhu H."/>
            <person name="Hu X."/>
            <person name="Ji K."/>
            <person name="Xiang X."/>
            <person name="Song Q."/>
            <person name="Yuan D."/>
            <person name="Jin S."/>
            <person name="Zhang L."/>
        </authorList>
    </citation>
    <scope>NUCLEOTIDE SEQUENCE [LARGE SCALE GENOMIC DNA]</scope>
    <source>
        <strain evidence="1">SQ_2022a</strain>
    </source>
</reference>